<accession>A0ABD5TD12</accession>
<sequence>MDLDELRSVQSKERTKDSLQHLRDSFYEDVAAYLAERKRQRDERAAGVDNPFSDQQVRKLSDEIETAEEVVESLYERRVGKVVKLSSFAAAGAPTDTEGMTVQEVELFEDLVVRIEQNKNRVLNVLETGADVAIDADSGAAGAVSTEPSAGSDAPPAAVAEASTPDSAGAKEPTDGPEDDASGVLADAMGGDGAPSNGSSGGATTETRPSDGADGDANADTHADPTATIDANTDSKAGTDAKSAADAPPGNDSPPGEFVPGSEPDRAGGAVVEPAGSDESAATAAADSTAESTGTAAAPESAATAEQAAGSDSTEPADGTDRRTVRITRDVGQILGVDEREYELASDDVVTLPTANADPLLQRDAAEPIE</sequence>
<evidence type="ECO:0000313" key="3">
    <source>
        <dbReference type="Proteomes" id="UP001596443"/>
    </source>
</evidence>
<gene>
    <name evidence="2" type="ORF">ACFQFD_06175</name>
</gene>
<dbReference type="Proteomes" id="UP001596443">
    <property type="component" value="Unassembled WGS sequence"/>
</dbReference>
<dbReference type="EMBL" id="JBHSWX010000012">
    <property type="protein sequence ID" value="MFC6785579.1"/>
    <property type="molecule type" value="Genomic_DNA"/>
</dbReference>
<feature type="region of interest" description="Disordered" evidence="1">
    <location>
        <begin position="142"/>
        <end position="325"/>
    </location>
</feature>
<protein>
    <recommendedName>
        <fullName evidence="4">DNA replication factor GINS</fullName>
    </recommendedName>
</protein>
<feature type="compositionally biased region" description="Low complexity" evidence="1">
    <location>
        <begin position="275"/>
        <end position="313"/>
    </location>
</feature>
<organism evidence="2 3">
    <name type="scientific">Halobaculum halobium</name>
    <dbReference type="NCBI Taxonomy" id="3032281"/>
    <lineage>
        <taxon>Archaea</taxon>
        <taxon>Methanobacteriati</taxon>
        <taxon>Methanobacteriota</taxon>
        <taxon>Stenosarchaea group</taxon>
        <taxon>Halobacteria</taxon>
        <taxon>Halobacteriales</taxon>
        <taxon>Haloferacaceae</taxon>
        <taxon>Halobaculum</taxon>
    </lineage>
</organism>
<dbReference type="AlphaFoldDB" id="A0ABD5TD12"/>
<feature type="compositionally biased region" description="Polar residues" evidence="1">
    <location>
        <begin position="196"/>
        <end position="207"/>
    </location>
</feature>
<dbReference type="RefSeq" id="WP_284062421.1">
    <property type="nucleotide sequence ID" value="NZ_CP126158.1"/>
</dbReference>
<comment type="caution">
    <text evidence="2">The sequence shown here is derived from an EMBL/GenBank/DDBJ whole genome shotgun (WGS) entry which is preliminary data.</text>
</comment>
<reference evidence="2 3" key="1">
    <citation type="journal article" date="2019" name="Int. J. Syst. Evol. Microbiol.">
        <title>The Global Catalogue of Microorganisms (GCM) 10K type strain sequencing project: providing services to taxonomists for standard genome sequencing and annotation.</title>
        <authorList>
            <consortium name="The Broad Institute Genomics Platform"/>
            <consortium name="The Broad Institute Genome Sequencing Center for Infectious Disease"/>
            <person name="Wu L."/>
            <person name="Ma J."/>
        </authorList>
    </citation>
    <scope>NUCLEOTIDE SEQUENCE [LARGE SCALE GENOMIC DNA]</scope>
    <source>
        <strain evidence="2 3">SYNS20</strain>
    </source>
</reference>
<evidence type="ECO:0008006" key="4">
    <source>
        <dbReference type="Google" id="ProtNLM"/>
    </source>
</evidence>
<dbReference type="CDD" id="cd11714">
    <property type="entry name" value="GINS_A_archaea"/>
    <property type="match status" value="1"/>
</dbReference>
<evidence type="ECO:0000256" key="1">
    <source>
        <dbReference type="SAM" id="MobiDB-lite"/>
    </source>
</evidence>
<dbReference type="Gene3D" id="1.20.58.1030">
    <property type="match status" value="1"/>
</dbReference>
<keyword evidence="3" id="KW-1185">Reference proteome</keyword>
<proteinExistence type="predicted"/>
<name>A0ABD5TD12_9EURY</name>
<dbReference type="Gene3D" id="3.40.5.50">
    <property type="match status" value="1"/>
</dbReference>
<dbReference type="GeneID" id="81208616"/>
<evidence type="ECO:0000313" key="2">
    <source>
        <dbReference type="EMBL" id="MFC6785579.1"/>
    </source>
</evidence>